<dbReference type="Pfam" id="PF13595">
    <property type="entry name" value="DUF4138"/>
    <property type="match status" value="1"/>
</dbReference>
<keyword evidence="1" id="KW-0732">Signal</keyword>
<evidence type="ECO:0000313" key="2">
    <source>
        <dbReference type="EMBL" id="MFL9829711.1"/>
    </source>
</evidence>
<organism evidence="2 3">
    <name type="scientific">Flavobacterium plantiphilum</name>
    <dbReference type="NCBI Taxonomy" id="3163297"/>
    <lineage>
        <taxon>Bacteria</taxon>
        <taxon>Pseudomonadati</taxon>
        <taxon>Bacteroidota</taxon>
        <taxon>Flavobacteriia</taxon>
        <taxon>Flavobacteriales</taxon>
        <taxon>Flavobacteriaceae</taxon>
        <taxon>Flavobacterium</taxon>
    </lineage>
</organism>
<proteinExistence type="predicted"/>
<comment type="caution">
    <text evidence="2">The sequence shown here is derived from an EMBL/GenBank/DDBJ whole genome shotgun (WGS) entry which is preliminary data.</text>
</comment>
<sequence>MKKTNVMVMMAVLFFTHVFGQLQVNRNDSYIIKQDSLVIAYSKTTNIVFPNSILSVDRGSSDVLVQKAKGVENILQIKAAQHDFTETNLTVVTADGQLYSFVVSYNEQKPILNLVVGQKTSISKHPGSTNAENEAELKSYSEVVFYEKEKLRNVKDNQYNIKLQLNGLFIHEKVMYYRVKIANNSNVSYEISQLRFFIRDQRKAKRTASQEIEINPLYIYNDIEIVEGKSEVCLVFALPKITIPDKKYLSIQLMEERGGRHLELQLKNKKLMQLAVLPAL</sequence>
<keyword evidence="3" id="KW-1185">Reference proteome</keyword>
<name>A0ABW8XR83_9FLAO</name>
<feature type="chain" id="PRO_5045617165" evidence="1">
    <location>
        <begin position="21"/>
        <end position="280"/>
    </location>
</feature>
<dbReference type="NCBIfam" id="TIGR03780">
    <property type="entry name" value="Bac_Flav_CT_N"/>
    <property type="match status" value="1"/>
</dbReference>
<protein>
    <submittedName>
        <fullName evidence="2">Conjugative transposon protein TraN</fullName>
    </submittedName>
</protein>
<gene>
    <name evidence="2" type="primary">traN</name>
    <name evidence="2" type="ORF">ABS764_02505</name>
</gene>
<accession>A0ABW8XR83</accession>
<dbReference type="Proteomes" id="UP001629260">
    <property type="component" value="Unassembled WGS sequence"/>
</dbReference>
<feature type="signal peptide" evidence="1">
    <location>
        <begin position="1"/>
        <end position="20"/>
    </location>
</feature>
<dbReference type="InterPro" id="IPR022298">
    <property type="entry name" value="Conjug_transposon_TraN"/>
</dbReference>
<evidence type="ECO:0000256" key="1">
    <source>
        <dbReference type="SAM" id="SignalP"/>
    </source>
</evidence>
<reference evidence="2 3" key="1">
    <citation type="submission" date="2024-06" db="EMBL/GenBank/DDBJ databases">
        <authorList>
            <person name="Kaempfer P."/>
            <person name="Viver T."/>
        </authorList>
    </citation>
    <scope>NUCLEOTIDE SEQUENCE [LARGE SCALE GENOMIC DNA]</scope>
    <source>
        <strain evidence="2 3">ST-87</strain>
    </source>
</reference>
<evidence type="ECO:0000313" key="3">
    <source>
        <dbReference type="Proteomes" id="UP001629260"/>
    </source>
</evidence>
<dbReference type="EMBL" id="JBELQA010000001">
    <property type="protein sequence ID" value="MFL9829711.1"/>
    <property type="molecule type" value="Genomic_DNA"/>
</dbReference>
<dbReference type="RefSeq" id="WP_408079620.1">
    <property type="nucleotide sequence ID" value="NZ_JBELQA010000001.1"/>
</dbReference>